<feature type="signal peptide" evidence="12">
    <location>
        <begin position="1"/>
        <end position="28"/>
    </location>
</feature>
<evidence type="ECO:0000313" key="14">
    <source>
        <dbReference type="EnsemblPlants" id="ORUFI11G00130.1"/>
    </source>
</evidence>
<dbReference type="GO" id="GO:0005509">
    <property type="term" value="F:calcium ion binding"/>
    <property type="evidence" value="ECO:0007669"/>
    <property type="project" value="InterPro"/>
</dbReference>
<accession>A0A0E0R320</accession>
<feature type="compositionally biased region" description="Pro residues" evidence="11">
    <location>
        <begin position="186"/>
        <end position="202"/>
    </location>
</feature>
<dbReference type="SUPFAM" id="SSF103506">
    <property type="entry name" value="Mitochondrial carrier"/>
    <property type="match status" value="1"/>
</dbReference>
<feature type="region of interest" description="Disordered" evidence="11">
    <location>
        <begin position="186"/>
        <end position="222"/>
    </location>
</feature>
<sequence>MGSQLLDLPYSFPCRLFFFLLRLRSAASSSSDAVTDPPPPPPRSSNPLACLLFLIDETSMSGSDHLLDALLAAARAALSHLHLPFPGSNPKPHYSDDLHLLGVGVAHFIHRSPPFTTRACFRRTKHPPPPPPGPPPHQLLLCIGIAFHNLLDNHLLHHFHTLLIHANKPHFDAFLSNLPFAKLKVAPPPQPSASVSPAPPTPAQTGDKEDTDTAANHSPRSTLPVRLLNIPVDRLRSTLSTLSLTDLIDLVARSLPSPDTHPDKKKLFSVHDFFRYAEFEGKRFFEELDRDGDGQVTLEDLEKEPTILRAYTTLCLSKSGTLHKNQILTSLKGAGLPANEDNAAAMLRYLNADSEESISYSHFRNFMLLLPSERLEDDPRNIWFEAATLVAVPPPVEISAGSVLKSALAGGLASALSTSVMHPIDSMKTRVQASSLSFPDLISTLPQIGLRGLYRGSIPAILGQFSSHGLRTGIFEASKLVLKSVAPTLPDIQVQSLSSFCSTILGTAVRIPCEVLKQRLQAGIFNNVGEAIVGTMQKDGPKGFFRGTGATLCREVPFYVAGMCLYAEAKKVL</sequence>
<dbReference type="HOGENOM" id="CLU_015166_9_1_1"/>
<evidence type="ECO:0000256" key="5">
    <source>
        <dbReference type="ARBA" id="ARBA00022737"/>
    </source>
</evidence>
<evidence type="ECO:0000259" key="13">
    <source>
        <dbReference type="PROSITE" id="PS50222"/>
    </source>
</evidence>
<feature type="repeat" description="Solcar" evidence="9">
    <location>
        <begin position="490"/>
        <end position="572"/>
    </location>
</feature>
<dbReference type="EnsemblPlants" id="ORUFI11G00130.1">
    <property type="protein sequence ID" value="ORUFI11G00130.1"/>
    <property type="gene ID" value="ORUFI11G00130"/>
</dbReference>
<dbReference type="InterPro" id="IPR023395">
    <property type="entry name" value="MCP_dom_sf"/>
</dbReference>
<dbReference type="InterPro" id="IPR011992">
    <property type="entry name" value="EF-hand-dom_pair"/>
</dbReference>
<evidence type="ECO:0000313" key="15">
    <source>
        <dbReference type="Proteomes" id="UP000008022"/>
    </source>
</evidence>
<evidence type="ECO:0000256" key="12">
    <source>
        <dbReference type="SAM" id="SignalP"/>
    </source>
</evidence>
<feature type="domain" description="EF-hand" evidence="13">
    <location>
        <begin position="276"/>
        <end position="311"/>
    </location>
</feature>
<dbReference type="Gramene" id="ORUFI11G00130.1">
    <property type="protein sequence ID" value="ORUFI11G00130.1"/>
    <property type="gene ID" value="ORUFI11G00130"/>
</dbReference>
<comment type="similarity">
    <text evidence="2 10">Belongs to the mitochondrial carrier (TC 2.A.29) family.</text>
</comment>
<dbReference type="PROSITE" id="PS50920">
    <property type="entry name" value="SOLCAR"/>
    <property type="match status" value="2"/>
</dbReference>
<evidence type="ECO:0000256" key="6">
    <source>
        <dbReference type="ARBA" id="ARBA00022837"/>
    </source>
</evidence>
<dbReference type="Gene3D" id="1.50.40.10">
    <property type="entry name" value="Mitochondrial carrier domain"/>
    <property type="match status" value="1"/>
</dbReference>
<dbReference type="InterPro" id="IPR018108">
    <property type="entry name" value="MCP_transmembrane"/>
</dbReference>
<dbReference type="InterPro" id="IPR002048">
    <property type="entry name" value="EF_hand_dom"/>
</dbReference>
<organism evidence="14 15">
    <name type="scientific">Oryza rufipogon</name>
    <name type="common">Brownbeard rice</name>
    <name type="synonym">Asian wild rice</name>
    <dbReference type="NCBI Taxonomy" id="4529"/>
    <lineage>
        <taxon>Eukaryota</taxon>
        <taxon>Viridiplantae</taxon>
        <taxon>Streptophyta</taxon>
        <taxon>Embryophyta</taxon>
        <taxon>Tracheophyta</taxon>
        <taxon>Spermatophyta</taxon>
        <taxon>Magnoliopsida</taxon>
        <taxon>Liliopsida</taxon>
        <taxon>Poales</taxon>
        <taxon>Poaceae</taxon>
        <taxon>BOP clade</taxon>
        <taxon>Oryzoideae</taxon>
        <taxon>Oryzeae</taxon>
        <taxon>Oryzinae</taxon>
        <taxon>Oryza</taxon>
    </lineage>
</organism>
<dbReference type="eggNOG" id="KOG0768">
    <property type="taxonomic scope" value="Eukaryota"/>
</dbReference>
<evidence type="ECO:0000256" key="2">
    <source>
        <dbReference type="ARBA" id="ARBA00006375"/>
    </source>
</evidence>
<feature type="chain" id="PRO_5002372285" description="EF-hand domain-containing protein" evidence="12">
    <location>
        <begin position="29"/>
        <end position="573"/>
    </location>
</feature>
<reference evidence="15" key="1">
    <citation type="submission" date="2013-06" db="EMBL/GenBank/DDBJ databases">
        <authorList>
            <person name="Zhao Q."/>
        </authorList>
    </citation>
    <scope>NUCLEOTIDE SEQUENCE</scope>
    <source>
        <strain evidence="15">cv. W1943</strain>
    </source>
</reference>
<comment type="subcellular location">
    <subcellularLocation>
        <location evidence="1">Mitochondrion inner membrane</location>
        <topology evidence="1">Multi-pass membrane protein</topology>
    </subcellularLocation>
</comment>
<evidence type="ECO:0000256" key="1">
    <source>
        <dbReference type="ARBA" id="ARBA00004448"/>
    </source>
</evidence>
<evidence type="ECO:0000256" key="8">
    <source>
        <dbReference type="ARBA" id="ARBA00023136"/>
    </source>
</evidence>
<dbReference type="Pfam" id="PF00153">
    <property type="entry name" value="Mito_carr"/>
    <property type="match status" value="2"/>
</dbReference>
<dbReference type="SUPFAM" id="SSF47473">
    <property type="entry name" value="EF-hand"/>
    <property type="match status" value="1"/>
</dbReference>
<keyword evidence="4 9" id="KW-0812">Transmembrane</keyword>
<keyword evidence="8 9" id="KW-0472">Membrane</keyword>
<evidence type="ECO:0000256" key="7">
    <source>
        <dbReference type="ARBA" id="ARBA00022989"/>
    </source>
</evidence>
<keyword evidence="12" id="KW-0732">Signal</keyword>
<proteinExistence type="inferred from homology"/>
<keyword evidence="3 10" id="KW-0813">Transport</keyword>
<dbReference type="PANTHER" id="PTHR45667">
    <property type="entry name" value="S-ADENOSYLMETHIONINE MITOCHONDRIAL CARRIER PROTEIN"/>
    <property type="match status" value="1"/>
</dbReference>
<evidence type="ECO:0000256" key="11">
    <source>
        <dbReference type="SAM" id="MobiDB-lite"/>
    </source>
</evidence>
<keyword evidence="7" id="KW-1133">Transmembrane helix</keyword>
<reference evidence="14" key="2">
    <citation type="submission" date="2015-06" db="UniProtKB">
        <authorList>
            <consortium name="EnsemblPlants"/>
        </authorList>
    </citation>
    <scope>IDENTIFICATION</scope>
</reference>
<dbReference type="PROSITE" id="PS50222">
    <property type="entry name" value="EF_HAND_2"/>
    <property type="match status" value="1"/>
</dbReference>
<keyword evidence="6" id="KW-0106">Calcium</keyword>
<feature type="repeat" description="Solcar" evidence="9">
    <location>
        <begin position="401"/>
        <end position="481"/>
    </location>
</feature>
<dbReference type="Proteomes" id="UP000008022">
    <property type="component" value="Unassembled WGS sequence"/>
</dbReference>
<keyword evidence="5" id="KW-0677">Repeat</keyword>
<keyword evidence="15" id="KW-1185">Reference proteome</keyword>
<dbReference type="GO" id="GO:0005743">
    <property type="term" value="C:mitochondrial inner membrane"/>
    <property type="evidence" value="ECO:0007669"/>
    <property type="project" value="UniProtKB-SubCell"/>
</dbReference>
<evidence type="ECO:0000256" key="3">
    <source>
        <dbReference type="ARBA" id="ARBA00022448"/>
    </source>
</evidence>
<evidence type="ECO:0000256" key="9">
    <source>
        <dbReference type="PROSITE-ProRule" id="PRU00282"/>
    </source>
</evidence>
<dbReference type="InterPro" id="IPR018247">
    <property type="entry name" value="EF_Hand_1_Ca_BS"/>
</dbReference>
<name>A0A0E0R320_ORYRU</name>
<evidence type="ECO:0000256" key="10">
    <source>
        <dbReference type="RuleBase" id="RU000488"/>
    </source>
</evidence>
<protein>
    <recommendedName>
        <fullName evidence="13">EF-hand domain-containing protein</fullName>
    </recommendedName>
</protein>
<evidence type="ECO:0000256" key="4">
    <source>
        <dbReference type="ARBA" id="ARBA00022692"/>
    </source>
</evidence>
<dbReference type="STRING" id="4529.A0A0E0R320"/>
<dbReference type="AlphaFoldDB" id="A0A0E0R320"/>
<dbReference type="PROSITE" id="PS00018">
    <property type="entry name" value="EF_HAND_1"/>
    <property type="match status" value="1"/>
</dbReference>